<dbReference type="AlphaFoldDB" id="A0A2P2N6T5"/>
<accession>A0A2P2N6T5</accession>
<proteinExistence type="predicted"/>
<protein>
    <submittedName>
        <fullName evidence="1">Uncharacterized protein</fullName>
    </submittedName>
</protein>
<reference evidence="1" key="1">
    <citation type="submission" date="2018-02" db="EMBL/GenBank/DDBJ databases">
        <title>Rhizophora mucronata_Transcriptome.</title>
        <authorList>
            <person name="Meera S.P."/>
            <person name="Sreeshan A."/>
            <person name="Augustine A."/>
        </authorList>
    </citation>
    <scope>NUCLEOTIDE SEQUENCE</scope>
    <source>
        <tissue evidence="1">Leaf</tissue>
    </source>
</reference>
<organism evidence="1">
    <name type="scientific">Rhizophora mucronata</name>
    <name type="common">Asiatic mangrove</name>
    <dbReference type="NCBI Taxonomy" id="61149"/>
    <lineage>
        <taxon>Eukaryota</taxon>
        <taxon>Viridiplantae</taxon>
        <taxon>Streptophyta</taxon>
        <taxon>Embryophyta</taxon>
        <taxon>Tracheophyta</taxon>
        <taxon>Spermatophyta</taxon>
        <taxon>Magnoliopsida</taxon>
        <taxon>eudicotyledons</taxon>
        <taxon>Gunneridae</taxon>
        <taxon>Pentapetalae</taxon>
        <taxon>rosids</taxon>
        <taxon>fabids</taxon>
        <taxon>Malpighiales</taxon>
        <taxon>Rhizophoraceae</taxon>
        <taxon>Rhizophora</taxon>
    </lineage>
</organism>
<dbReference type="EMBL" id="GGEC01057678">
    <property type="protein sequence ID" value="MBX38162.1"/>
    <property type="molecule type" value="Transcribed_RNA"/>
</dbReference>
<name>A0A2P2N6T5_RHIMU</name>
<sequence>MTLHKRHGLFKEFHRQNSLPGCLNCNIIGPHQVESQLSTIRQREWKSEKGPHTRSLSQFNTTKRIGKKKVRWKHCWNFQSHFLLQAV</sequence>
<evidence type="ECO:0000313" key="1">
    <source>
        <dbReference type="EMBL" id="MBX38162.1"/>
    </source>
</evidence>